<reference evidence="1" key="1">
    <citation type="submission" date="2018-07" db="EMBL/GenBank/DDBJ databases">
        <title>Genetic characterization of Mycoplasma hyopneumoniae, M. hyorhinis and M. flocculare isolates through whole genome sequencing analysis: comparative analysis of sequence types and putative genes involved in virulence.</title>
        <authorList>
            <person name="Fourour S."/>
            <person name="Lucas P."/>
            <person name="Touzain F."/>
            <person name="Tocqueville V."/>
            <person name="Kempf I."/>
            <person name="Marois-Crehan C."/>
        </authorList>
    </citation>
    <scope>NUCLEOTIDE SEQUENCE</scope>
    <source>
        <strain evidence="1">MF22</strain>
    </source>
</reference>
<feature type="non-terminal residue" evidence="1">
    <location>
        <position position="1"/>
    </location>
</feature>
<accession>A0AAW9XB06</accession>
<gene>
    <name evidence="1" type="ORF">DR094_03095</name>
</gene>
<dbReference type="EMBL" id="QQRD01000021">
    <property type="protein sequence ID" value="MXR56967.1"/>
    <property type="molecule type" value="Genomic_DNA"/>
</dbReference>
<name>A0AAW9XB06_MESFC</name>
<evidence type="ECO:0000313" key="2">
    <source>
        <dbReference type="Proteomes" id="UP001193441"/>
    </source>
</evidence>
<proteinExistence type="predicted"/>
<feature type="non-terminal residue" evidence="1">
    <location>
        <position position="91"/>
    </location>
</feature>
<dbReference type="Proteomes" id="UP001193441">
    <property type="component" value="Unassembled WGS sequence"/>
</dbReference>
<comment type="caution">
    <text evidence="1">The sequence shown here is derived from an EMBL/GenBank/DDBJ whole genome shotgun (WGS) entry which is preliminary data.</text>
</comment>
<organism evidence="1 2">
    <name type="scientific">Mesomycoplasma flocculare</name>
    <name type="common">Mycoplasma flocculare</name>
    <dbReference type="NCBI Taxonomy" id="2128"/>
    <lineage>
        <taxon>Bacteria</taxon>
        <taxon>Bacillati</taxon>
        <taxon>Mycoplasmatota</taxon>
        <taxon>Mycoplasmoidales</taxon>
        <taxon>Metamycoplasmataceae</taxon>
        <taxon>Mesomycoplasma</taxon>
    </lineage>
</organism>
<evidence type="ECO:0000313" key="1">
    <source>
        <dbReference type="EMBL" id="MXR56967.1"/>
    </source>
</evidence>
<dbReference type="AlphaFoldDB" id="A0AAW9XB06"/>
<protein>
    <submittedName>
        <fullName evidence="1">Immunoglobulin-blocking virulence protein</fullName>
    </submittedName>
</protein>
<sequence>TSAIIAGFSTFFANPQLGKFLSFDNLIGYNSQSPSIVAKNDANDPSFYSPVTNSEFKPFENKKPKVDLIKPEIKPEVKKEIEKPEIKEPEK</sequence>